<feature type="binding site" evidence="5">
    <location>
        <position position="190"/>
    </location>
    <ligand>
        <name>Fe cation</name>
        <dbReference type="ChEBI" id="CHEBI:24875"/>
        <note>catalytic</note>
    </ligand>
</feature>
<keyword evidence="2 5" id="KW-0479">Metal-binding</keyword>
<evidence type="ECO:0000313" key="7">
    <source>
        <dbReference type="EMBL" id="KAF9875484.1"/>
    </source>
</evidence>
<comment type="cofactor">
    <cofactor evidence="5">
        <name>Fe(2+)</name>
        <dbReference type="ChEBI" id="CHEBI:29033"/>
    </cofactor>
    <text evidence="5">Binds 1 Fe(2+) ion per subunit.</text>
</comment>
<evidence type="ECO:0000256" key="3">
    <source>
        <dbReference type="ARBA" id="ARBA00023002"/>
    </source>
</evidence>
<reference evidence="7" key="1">
    <citation type="submission" date="2020-03" db="EMBL/GenBank/DDBJ databases">
        <authorList>
            <person name="He L."/>
        </authorList>
    </citation>
    <scope>NUCLEOTIDE SEQUENCE</scope>
    <source>
        <strain evidence="7">CkLH20</strain>
    </source>
</reference>
<reference evidence="7" key="2">
    <citation type="submission" date="2020-11" db="EMBL/GenBank/DDBJ databases">
        <title>Whole genome sequencing of Colletotrichum sp.</title>
        <authorList>
            <person name="Li H."/>
        </authorList>
    </citation>
    <scope>NUCLEOTIDE SEQUENCE</scope>
    <source>
        <strain evidence="7">CkLH20</strain>
    </source>
</reference>
<dbReference type="Pfam" id="PF03055">
    <property type="entry name" value="RPE65"/>
    <property type="match status" value="2"/>
</dbReference>
<evidence type="ECO:0000256" key="5">
    <source>
        <dbReference type="PIRSR" id="PIRSR604294-1"/>
    </source>
</evidence>
<evidence type="ECO:0000256" key="2">
    <source>
        <dbReference type="ARBA" id="ARBA00022723"/>
    </source>
</evidence>
<evidence type="ECO:0000313" key="8">
    <source>
        <dbReference type="Proteomes" id="UP000781932"/>
    </source>
</evidence>
<keyword evidence="3" id="KW-0560">Oxidoreductase</keyword>
<dbReference type="AlphaFoldDB" id="A0A9P6I3R1"/>
<dbReference type="Pfam" id="PF07859">
    <property type="entry name" value="Abhydrolase_3"/>
    <property type="match status" value="1"/>
</dbReference>
<dbReference type="GO" id="GO:0016787">
    <property type="term" value="F:hydrolase activity"/>
    <property type="evidence" value="ECO:0007669"/>
    <property type="project" value="InterPro"/>
</dbReference>
<dbReference type="Proteomes" id="UP000781932">
    <property type="component" value="Unassembled WGS sequence"/>
</dbReference>
<evidence type="ECO:0000256" key="4">
    <source>
        <dbReference type="ARBA" id="ARBA00023004"/>
    </source>
</evidence>
<dbReference type="PANTHER" id="PTHR10543">
    <property type="entry name" value="BETA-CAROTENE DIOXYGENASE"/>
    <property type="match status" value="1"/>
</dbReference>
<dbReference type="Gene3D" id="3.40.50.1820">
    <property type="entry name" value="alpha/beta hydrolase"/>
    <property type="match status" value="1"/>
</dbReference>
<dbReference type="InterPro" id="IPR004294">
    <property type="entry name" value="Carotenoid_Oase"/>
</dbReference>
<proteinExistence type="inferred from homology"/>
<dbReference type="OrthoDB" id="1069523at2759"/>
<evidence type="ECO:0000256" key="1">
    <source>
        <dbReference type="ARBA" id="ARBA00006787"/>
    </source>
</evidence>
<dbReference type="GO" id="GO:0010436">
    <property type="term" value="F:carotenoid dioxygenase activity"/>
    <property type="evidence" value="ECO:0007669"/>
    <property type="project" value="TreeGrafter"/>
</dbReference>
<dbReference type="InterPro" id="IPR029058">
    <property type="entry name" value="AB_hydrolase_fold"/>
</dbReference>
<dbReference type="GO" id="GO:0046872">
    <property type="term" value="F:metal ion binding"/>
    <property type="evidence" value="ECO:0007669"/>
    <property type="project" value="UniProtKB-KW"/>
</dbReference>
<dbReference type="SUPFAM" id="SSF53474">
    <property type="entry name" value="alpha/beta-Hydrolases"/>
    <property type="match status" value="1"/>
</dbReference>
<dbReference type="GeneID" id="62162656"/>
<dbReference type="InterPro" id="IPR013094">
    <property type="entry name" value="AB_hydrolase_3"/>
</dbReference>
<feature type="binding site" evidence="5">
    <location>
        <position position="241"/>
    </location>
    <ligand>
        <name>Fe cation</name>
        <dbReference type="ChEBI" id="CHEBI:24875"/>
        <note>catalytic</note>
    </ligand>
</feature>
<feature type="binding site" evidence="5">
    <location>
        <position position="458"/>
    </location>
    <ligand>
        <name>Fe cation</name>
        <dbReference type="ChEBI" id="CHEBI:24875"/>
        <note>catalytic</note>
    </ligand>
</feature>
<name>A0A9P6I3R1_9PEZI</name>
<dbReference type="GO" id="GO:0016121">
    <property type="term" value="P:carotene catabolic process"/>
    <property type="evidence" value="ECO:0007669"/>
    <property type="project" value="TreeGrafter"/>
</dbReference>
<dbReference type="PANTHER" id="PTHR10543:SF89">
    <property type="entry name" value="CAROTENOID 9,10(9',10')-CLEAVAGE DIOXYGENASE 1"/>
    <property type="match status" value="1"/>
</dbReference>
<accession>A0A9P6I3R1</accession>
<keyword evidence="8" id="KW-1185">Reference proteome</keyword>
<comment type="caution">
    <text evidence="7">The sequence shown here is derived from an EMBL/GenBank/DDBJ whole genome shotgun (WGS) entry which is preliminary data.</text>
</comment>
<protein>
    <recommendedName>
        <fullName evidence="6">Alpha/beta hydrolase fold-3 domain-containing protein</fullName>
    </recommendedName>
</protein>
<gene>
    <name evidence="7" type="ORF">CkaCkLH20_06865</name>
</gene>
<keyword evidence="4 5" id="KW-0408">Iron</keyword>
<dbReference type="RefSeq" id="XP_038744945.1">
    <property type="nucleotide sequence ID" value="XM_038889582.1"/>
</dbReference>
<comment type="similarity">
    <text evidence="1">Belongs to the carotenoid oxygenase family.</text>
</comment>
<evidence type="ECO:0000259" key="6">
    <source>
        <dbReference type="Pfam" id="PF07859"/>
    </source>
</evidence>
<feature type="binding site" evidence="5">
    <location>
        <position position="260"/>
    </location>
    <ligand>
        <name>Fe cation</name>
        <dbReference type="ChEBI" id="CHEBI:24875"/>
        <note>catalytic</note>
    </ligand>
</feature>
<organism evidence="7 8">
    <name type="scientific">Colletotrichum karsti</name>
    <dbReference type="NCBI Taxonomy" id="1095194"/>
    <lineage>
        <taxon>Eukaryota</taxon>
        <taxon>Fungi</taxon>
        <taxon>Dikarya</taxon>
        <taxon>Ascomycota</taxon>
        <taxon>Pezizomycotina</taxon>
        <taxon>Sordariomycetes</taxon>
        <taxon>Hypocreomycetidae</taxon>
        <taxon>Glomerellales</taxon>
        <taxon>Glomerellaceae</taxon>
        <taxon>Colletotrichum</taxon>
        <taxon>Colletotrichum boninense species complex</taxon>
    </lineage>
</organism>
<feature type="domain" description="Alpha/beta hydrolase fold-3" evidence="6">
    <location>
        <begin position="507"/>
        <end position="605"/>
    </location>
</feature>
<sequence length="777" mass="87129">MDILWQYLPSKAGPGMEKASWPPCDTNFDDAGPALTGFNRPTRYEGEVRNLEVYGKIPASISGTFYRIMPEPYHVPWVKNDIWLNGDGAISSFRIKNGKVDFKQRFVHTEKFRVEQIENRALIGKYRNPWTDLVKFADRTTANTTALPFKGVILALKEDSQPYAVDPRTLETIGKWTFDGQLESETFTAHPKYDVLTRELLAFGYEGKGIGSRDVFYMSIDEHGKFTEKVWFQAPFCGFQHEMAFTDNWWFEGPNQFTGHVANAFEENGKIHLQASLAKGNGFGFFPDKNGKAPPFDEPSIQPYVTEFIIDPKSDKLFYEESERLVQEPDEFPRIDDRVMGQKNRFIYGMIMDMASGVTDWEYSATKIGAGLGHMNTLYKHDIETGRTQKYHRGNRHFFQEPQFVPRHSEAAEGDGFLISLVSNFDEMTSELVILDCSNFEEHLALVKLPVRLRPGFHGNWVDDADIDGRPVPTKTYVYKQVPNGDPIEADVHYQADGSKKSKPIAIYYHGGNFVVGNKGMIQPSYIRRLLELGFGAVVSPNYRLSPTISAYDGPITDSRDAYVWAQTELPGKLAKDAGVELDGEKIVTWGHSAGGTLALLMASMPKPPEAILDLFGLKYIRDASFRTPAKLPPIELPSVEFRNRIYQDIPPPSASPPPFGPKGPDISNPRSAWLLGKMKDGTFLEELVPDGDYERVDPTTLFSSTFPPTFFGHGGADESVSVELAEWAHKALKEHGVDTELLVVDGAGHGFDMGKEPGDPAYEAVMKGLEFLRAHV</sequence>
<dbReference type="EMBL" id="JAATWM020000021">
    <property type="protein sequence ID" value="KAF9875484.1"/>
    <property type="molecule type" value="Genomic_DNA"/>
</dbReference>